<feature type="compositionally biased region" description="Low complexity" evidence="1">
    <location>
        <begin position="46"/>
        <end position="61"/>
    </location>
</feature>
<gene>
    <name evidence="2" type="ORF">LBW59_26005</name>
</gene>
<comment type="caution">
    <text evidence="2">The sequence shown here is derived from an EMBL/GenBank/DDBJ whole genome shotgun (WGS) entry which is preliminary data.</text>
</comment>
<feature type="region of interest" description="Disordered" evidence="1">
    <location>
        <begin position="36"/>
        <end position="68"/>
    </location>
</feature>
<sequence>MTTGRIDPTRSKSTASGKAGGVTIVADRDVTLAEAREVHDSTRAVSSEGGSPLSSKSASSSDAMHLDV</sequence>
<reference evidence="2" key="1">
    <citation type="submission" date="2021-09" db="EMBL/GenBank/DDBJ databases">
        <title>Genomic analysis of Ralstonia spp.</title>
        <authorList>
            <person name="Aburjaile F."/>
            <person name="Ariute J.C."/>
            <person name="Pais A.K.L."/>
            <person name="Albuquerque G.M.R."/>
            <person name="Silva A.M.F."/>
            <person name="Brenig B."/>
            <person name="Azevedo V."/>
            <person name="Matiuzzi M."/>
            <person name="Ramos R."/>
            <person name="Goes-Neto A."/>
            <person name="Soares S."/>
            <person name="Iseppon A.M.B."/>
            <person name="Souza E."/>
            <person name="Gama M."/>
        </authorList>
    </citation>
    <scope>NUCLEOTIDE SEQUENCE</scope>
    <source>
        <strain evidence="2">CCRMRs91</strain>
    </source>
</reference>
<feature type="non-terminal residue" evidence="2">
    <location>
        <position position="68"/>
    </location>
</feature>
<dbReference type="AlphaFoldDB" id="A0AAW5ZVV7"/>
<accession>A0AAW5ZVV7</accession>
<evidence type="ECO:0000313" key="3">
    <source>
        <dbReference type="Proteomes" id="UP001144050"/>
    </source>
</evidence>
<evidence type="ECO:0000256" key="1">
    <source>
        <dbReference type="SAM" id="MobiDB-lite"/>
    </source>
</evidence>
<name>A0AAW5ZVV7_RALSL</name>
<dbReference type="EMBL" id="JAIVFG010000230">
    <property type="protein sequence ID" value="MDB0574177.1"/>
    <property type="molecule type" value="Genomic_DNA"/>
</dbReference>
<proteinExistence type="predicted"/>
<evidence type="ECO:0000313" key="2">
    <source>
        <dbReference type="EMBL" id="MDB0574177.1"/>
    </source>
</evidence>
<dbReference type="RefSeq" id="WP_271657562.1">
    <property type="nucleotide sequence ID" value="NZ_JAIVFG010000230.1"/>
</dbReference>
<organism evidence="2 3">
    <name type="scientific">Ralstonia solanacearum</name>
    <name type="common">Pseudomonas solanacearum</name>
    <dbReference type="NCBI Taxonomy" id="305"/>
    <lineage>
        <taxon>Bacteria</taxon>
        <taxon>Pseudomonadati</taxon>
        <taxon>Pseudomonadota</taxon>
        <taxon>Betaproteobacteria</taxon>
        <taxon>Burkholderiales</taxon>
        <taxon>Burkholderiaceae</taxon>
        <taxon>Ralstonia</taxon>
        <taxon>Ralstonia solanacearum species complex</taxon>
    </lineage>
</organism>
<dbReference type="Proteomes" id="UP001144050">
    <property type="component" value="Unassembled WGS sequence"/>
</dbReference>
<feature type="region of interest" description="Disordered" evidence="1">
    <location>
        <begin position="1"/>
        <end position="24"/>
    </location>
</feature>
<protein>
    <submittedName>
        <fullName evidence="2">Uncharacterized protein</fullName>
    </submittedName>
</protein>